<keyword evidence="2" id="KW-1185">Reference proteome</keyword>
<organism evidence="1 2">
    <name type="scientific">Cytophaga hutchinsonii (strain ATCC 33406 / DSM 1761 / CIP 103989 / NBRC 15051 / NCIMB 9469 / D465)</name>
    <dbReference type="NCBI Taxonomy" id="269798"/>
    <lineage>
        <taxon>Bacteria</taxon>
        <taxon>Pseudomonadati</taxon>
        <taxon>Bacteroidota</taxon>
        <taxon>Cytophagia</taxon>
        <taxon>Cytophagales</taxon>
        <taxon>Cytophagaceae</taxon>
        <taxon>Cytophaga</taxon>
    </lineage>
</organism>
<dbReference type="KEGG" id="chu:CHU_2326"/>
<dbReference type="Pfam" id="PF19749">
    <property type="entry name" value="DUF6236"/>
    <property type="match status" value="1"/>
</dbReference>
<dbReference type="Proteomes" id="UP000001822">
    <property type="component" value="Chromosome"/>
</dbReference>
<sequence>MGACIHQLCATLNRRYNQNNKDMSFGHALYYPHINLTNKNWIKHALLFWDNISRIVPQSVEPADGEDIIKIKYESGFIKDYIPKRWDTSGAFQEFSRELQPILESDNFFNDRFFGRERHRRNYTRDYQDRRRFFSDMVQTSGTYIHVEKMEPRLKEYLFEIGIAVPGQNEWEDWVKIDNEIGLLYMTYFAKSISKNKSLPIVTDVEQSFSASLYFESTINSDYNNQFEYKLGNLLIETVVPKNINDVPLEKILDIRRKYDDERMAFFNEISNLSNSIIGLDNGSALKDALNQHSKIILKDTKNLEELYNTHKIKTVSKFLSISLPTTFASFSEYVPNDAKPFVAAGGVLFGLVSAANSVRKEKLELKENPKSYLLNLKSELSAEDIFHKVNDTIKGIRKW</sequence>
<reference evidence="1 2" key="1">
    <citation type="journal article" date="2007" name="Appl. Environ. Microbiol.">
        <title>Genome sequence of the cellulolytic gliding bacterium Cytophaga hutchinsonii.</title>
        <authorList>
            <person name="Xie G."/>
            <person name="Bruce D.C."/>
            <person name="Challacombe J.F."/>
            <person name="Chertkov O."/>
            <person name="Detter J.C."/>
            <person name="Gilna P."/>
            <person name="Han C.S."/>
            <person name="Lucas S."/>
            <person name="Misra M."/>
            <person name="Myers G.L."/>
            <person name="Richardson P."/>
            <person name="Tapia R."/>
            <person name="Thayer N."/>
            <person name="Thompson L.S."/>
            <person name="Brettin T.S."/>
            <person name="Henrissat B."/>
            <person name="Wilson D.B."/>
            <person name="McBride M.J."/>
        </authorList>
    </citation>
    <scope>NUCLEOTIDE SEQUENCE [LARGE SCALE GENOMIC DNA]</scope>
    <source>
        <strain evidence="2">ATCC 33406 / DSM 1761 / CIP 103989 / NBRC 15051 / NCIMB 9469 / D465</strain>
    </source>
</reference>
<evidence type="ECO:0000313" key="2">
    <source>
        <dbReference type="Proteomes" id="UP000001822"/>
    </source>
</evidence>
<evidence type="ECO:0000313" key="1">
    <source>
        <dbReference type="EMBL" id="ABG59585.1"/>
    </source>
</evidence>
<accession>A0A6N4STE3</accession>
<dbReference type="AlphaFoldDB" id="A0A6N4STE3"/>
<gene>
    <name evidence="1" type="ordered locus">CHU_2326</name>
</gene>
<proteinExistence type="predicted"/>
<name>A0A6N4STE3_CYTH3</name>
<protein>
    <submittedName>
        <fullName evidence="1">Uncharacterized protein</fullName>
    </submittedName>
</protein>
<dbReference type="InterPro" id="IPR046203">
    <property type="entry name" value="DUF6236"/>
</dbReference>
<dbReference type="EMBL" id="CP000383">
    <property type="protein sequence ID" value="ABG59585.1"/>
    <property type="molecule type" value="Genomic_DNA"/>
</dbReference>